<dbReference type="OrthoDB" id="10519461at2759"/>
<evidence type="ECO:0000313" key="4">
    <source>
        <dbReference type="Proteomes" id="UP000092730"/>
    </source>
</evidence>
<dbReference type="EMBL" id="CP144544">
    <property type="protein sequence ID" value="WVW83841.1"/>
    <property type="molecule type" value="Genomic_DNA"/>
</dbReference>
<protein>
    <recommendedName>
        <fullName evidence="5">F-box domain-containing protein</fullName>
    </recommendedName>
</protein>
<dbReference type="VEuPathDB" id="FungiDB:I302_04986"/>
<dbReference type="PROSITE" id="PS51257">
    <property type="entry name" value="PROKAR_LIPOPROTEIN"/>
    <property type="match status" value="1"/>
</dbReference>
<dbReference type="GeneID" id="30209385"/>
<keyword evidence="4" id="KW-1185">Reference proteome</keyword>
<accession>A0A1B9G2D9</accession>
<dbReference type="RefSeq" id="XP_019046245.1">
    <property type="nucleotide sequence ID" value="XM_019191615.1"/>
</dbReference>
<feature type="region of interest" description="Disordered" evidence="1">
    <location>
        <begin position="285"/>
        <end position="314"/>
    </location>
</feature>
<organism evidence="2">
    <name type="scientific">Kwoniella bestiolae CBS 10118</name>
    <dbReference type="NCBI Taxonomy" id="1296100"/>
    <lineage>
        <taxon>Eukaryota</taxon>
        <taxon>Fungi</taxon>
        <taxon>Dikarya</taxon>
        <taxon>Basidiomycota</taxon>
        <taxon>Agaricomycotina</taxon>
        <taxon>Tremellomycetes</taxon>
        <taxon>Tremellales</taxon>
        <taxon>Cryptococcaceae</taxon>
        <taxon>Kwoniella</taxon>
    </lineage>
</organism>
<evidence type="ECO:0000313" key="2">
    <source>
        <dbReference type="EMBL" id="OCF25175.1"/>
    </source>
</evidence>
<feature type="compositionally biased region" description="Low complexity" evidence="1">
    <location>
        <begin position="299"/>
        <end position="314"/>
    </location>
</feature>
<reference evidence="3" key="2">
    <citation type="submission" date="2013-07" db="EMBL/GenBank/DDBJ databases">
        <authorList>
            <consortium name="The Broad Institute Genome Sequencing Platform"/>
            <person name="Cuomo C."/>
            <person name="Litvintseva A."/>
            <person name="Chen Y."/>
            <person name="Heitman J."/>
            <person name="Sun S."/>
            <person name="Springer D."/>
            <person name="Dromer F."/>
            <person name="Young S.K."/>
            <person name="Zeng Q."/>
            <person name="Gargeya S."/>
            <person name="Fitzgerald M."/>
            <person name="Abouelleil A."/>
            <person name="Alvarado L."/>
            <person name="Berlin A.M."/>
            <person name="Chapman S.B."/>
            <person name="Dewar J."/>
            <person name="Goldberg J."/>
            <person name="Griggs A."/>
            <person name="Gujja S."/>
            <person name="Hansen M."/>
            <person name="Howarth C."/>
            <person name="Imamovic A."/>
            <person name="Larimer J."/>
            <person name="McCowan C."/>
            <person name="Murphy C."/>
            <person name="Pearson M."/>
            <person name="Priest M."/>
            <person name="Roberts A."/>
            <person name="Saif S."/>
            <person name="Shea T."/>
            <person name="Sykes S."/>
            <person name="Wortman J."/>
            <person name="Nusbaum C."/>
            <person name="Birren B."/>
        </authorList>
    </citation>
    <scope>NUCLEOTIDE SEQUENCE</scope>
    <source>
        <strain evidence="3">CBS 10118</strain>
    </source>
</reference>
<evidence type="ECO:0008006" key="5">
    <source>
        <dbReference type="Google" id="ProtNLM"/>
    </source>
</evidence>
<dbReference type="AlphaFoldDB" id="A0A1B9G2D9"/>
<name>A0A1B9G2D9_9TREE</name>
<dbReference type="EMBL" id="KI894021">
    <property type="protein sequence ID" value="OCF25175.1"/>
    <property type="molecule type" value="Genomic_DNA"/>
</dbReference>
<dbReference type="KEGG" id="kbi:30209385"/>
<reference evidence="2" key="3">
    <citation type="submission" date="2014-01" db="EMBL/GenBank/DDBJ databases">
        <title>Evolution of pathogenesis and genome organization in the Tremellales.</title>
        <authorList>
            <person name="Cuomo C."/>
            <person name="Litvintseva A."/>
            <person name="Heitman J."/>
            <person name="Chen Y."/>
            <person name="Sun S."/>
            <person name="Springer D."/>
            <person name="Dromer F."/>
            <person name="Young S."/>
            <person name="Zeng Q."/>
            <person name="Chapman S."/>
            <person name="Gujja S."/>
            <person name="Saif S."/>
            <person name="Birren B."/>
        </authorList>
    </citation>
    <scope>NUCLEOTIDE SEQUENCE</scope>
    <source>
        <strain evidence="2">CBS 10118</strain>
    </source>
</reference>
<dbReference type="Proteomes" id="UP000092730">
    <property type="component" value="Chromosome 4"/>
</dbReference>
<proteinExistence type="predicted"/>
<gene>
    <name evidence="2" type="ORF">I302_04986</name>
    <name evidence="3" type="ORF">I302_105862</name>
</gene>
<reference evidence="3" key="4">
    <citation type="submission" date="2024-02" db="EMBL/GenBank/DDBJ databases">
        <title>Comparative genomics of Cryptococcus and Kwoniella reveals pathogenesis evolution and contrasting modes of karyotype evolution via chromosome fusion or intercentromeric recombination.</title>
        <authorList>
            <person name="Coelho M.A."/>
            <person name="David-Palma M."/>
            <person name="Shea T."/>
            <person name="Bowers K."/>
            <person name="McGinley-Smith S."/>
            <person name="Mohammad A.W."/>
            <person name="Gnirke A."/>
            <person name="Yurkov A.M."/>
            <person name="Nowrousian M."/>
            <person name="Sun S."/>
            <person name="Cuomo C.A."/>
            <person name="Heitman J."/>
        </authorList>
    </citation>
    <scope>NUCLEOTIDE SEQUENCE</scope>
    <source>
        <strain evidence="3">CBS 10118</strain>
    </source>
</reference>
<evidence type="ECO:0000256" key="1">
    <source>
        <dbReference type="SAM" id="MobiDB-lite"/>
    </source>
</evidence>
<evidence type="ECO:0000313" key="3">
    <source>
        <dbReference type="EMBL" id="WVW83841.1"/>
    </source>
</evidence>
<sequence>MRIPLELFQHICSILHCKGSLTTLAALQSCSKQCYRIVTPYLFENLHLNSHVLKSLVELLFDTSKGSSPPLLPKDYERPDYMGPVVKTDRDDVPSLEVSRTRWIRSLFDHVKEITFEYDVDIDSDKGCTDTSNYLWTLSSFARNVKLNTEHLLFRNVKVINIIPSSSNLPVGLHSVSLFLHQACRPTHLYIENPNHHSDLGIFIIYFNGSVKTTEIVGVDKHDLPSAGTAILRLQYIKAECGEPCPSADHPFSGGRARGNCRFATYAERGRKLYQACLELSKDDDWDGDGDEGDKGEAAEAAEAAEAGEAGEGWTIVRGEESEEGINKTIESLQAWVEKILTRDDEGYDDDIYWEGISDEERQEYYKRGRKMIDTLKVVEV</sequence>
<reference evidence="2" key="1">
    <citation type="submission" date="2013-07" db="EMBL/GenBank/DDBJ databases">
        <title>The Genome Sequence of Cryptococcus bestiolae CBS10118.</title>
        <authorList>
            <consortium name="The Broad Institute Genome Sequencing Platform"/>
            <person name="Cuomo C."/>
            <person name="Litvintseva A."/>
            <person name="Chen Y."/>
            <person name="Heitman J."/>
            <person name="Sun S."/>
            <person name="Springer D."/>
            <person name="Dromer F."/>
            <person name="Young S.K."/>
            <person name="Zeng Q."/>
            <person name="Gargeya S."/>
            <person name="Fitzgerald M."/>
            <person name="Abouelleil A."/>
            <person name="Alvarado L."/>
            <person name="Berlin A.M."/>
            <person name="Chapman S.B."/>
            <person name="Dewar J."/>
            <person name="Goldberg J."/>
            <person name="Griggs A."/>
            <person name="Gujja S."/>
            <person name="Hansen M."/>
            <person name="Howarth C."/>
            <person name="Imamovic A."/>
            <person name="Larimer J."/>
            <person name="McCowan C."/>
            <person name="Murphy C."/>
            <person name="Pearson M."/>
            <person name="Priest M."/>
            <person name="Roberts A."/>
            <person name="Saif S."/>
            <person name="Shea T."/>
            <person name="Sykes S."/>
            <person name="Wortman J."/>
            <person name="Nusbaum C."/>
            <person name="Birren B."/>
        </authorList>
    </citation>
    <scope>NUCLEOTIDE SEQUENCE [LARGE SCALE GENOMIC DNA]</scope>
    <source>
        <strain evidence="2">CBS 10118</strain>
    </source>
</reference>